<gene>
    <name evidence="1" type="ORF">H8S75_24845</name>
</gene>
<organism evidence="1 2">
    <name type="scientific">Hungatella hominis</name>
    <dbReference type="NCBI Taxonomy" id="2763050"/>
    <lineage>
        <taxon>Bacteria</taxon>
        <taxon>Bacillati</taxon>
        <taxon>Bacillota</taxon>
        <taxon>Clostridia</taxon>
        <taxon>Lachnospirales</taxon>
        <taxon>Lachnospiraceae</taxon>
        <taxon>Hungatella</taxon>
    </lineage>
</organism>
<sequence length="126" mass="13192">MKDTMILKNGTIIELEAGASLGALQVAAADRAAMVATWEVLTPDNLTAVQIKNGDGLVVGNYTNLVLVSETSMVAADGTVLTTYNLREKNDEEKRLDALEEGKAVQDGAINDLGEVVGTLAEGGMI</sequence>
<evidence type="ECO:0000313" key="1">
    <source>
        <dbReference type="EMBL" id="MBC5711167.1"/>
    </source>
</evidence>
<comment type="caution">
    <text evidence="1">The sequence shown here is derived from an EMBL/GenBank/DDBJ whole genome shotgun (WGS) entry which is preliminary data.</text>
</comment>
<dbReference type="Proteomes" id="UP000634672">
    <property type="component" value="Unassembled WGS sequence"/>
</dbReference>
<evidence type="ECO:0000313" key="2">
    <source>
        <dbReference type="Proteomes" id="UP000634672"/>
    </source>
</evidence>
<protein>
    <submittedName>
        <fullName evidence="1">Uncharacterized protein</fullName>
    </submittedName>
</protein>
<reference evidence="1 2" key="1">
    <citation type="submission" date="2020-08" db="EMBL/GenBank/DDBJ databases">
        <title>Genome public.</title>
        <authorList>
            <person name="Liu C."/>
            <person name="Sun Q."/>
        </authorList>
    </citation>
    <scope>NUCLEOTIDE SEQUENCE [LARGE SCALE GENOMIC DNA]</scope>
    <source>
        <strain evidence="1 2">NSJ-66</strain>
    </source>
</reference>
<dbReference type="EMBL" id="JACOPB010000016">
    <property type="protein sequence ID" value="MBC5711167.1"/>
    <property type="molecule type" value="Genomic_DNA"/>
</dbReference>
<name>A0ABR7HDF9_9FIRM</name>
<accession>A0ABR7HDF9</accession>
<proteinExistence type="predicted"/>
<keyword evidence="2" id="KW-1185">Reference proteome</keyword>
<dbReference type="RefSeq" id="WP_187023825.1">
    <property type="nucleotide sequence ID" value="NZ_JACOPB010000016.1"/>
</dbReference>